<evidence type="ECO:0000313" key="4">
    <source>
        <dbReference type="Proteomes" id="UP000230340"/>
    </source>
</evidence>
<sequence>MWTGRFLKLGVAFLTFAFSALLLVYLASILSPKIFGEEDGNCFLISPYTNVNYKVYGKVFEPTLTIPIATAEGFKSVEFLVDSGAVVSTVPKTIADKIYLGNYDSLERTVLRGFGGSESFGYSGTMKIRFSGERILEVPVVFSESDTTRAILGRKGFLEVLTTKLDHEGKHLCIIN</sequence>
<dbReference type="InterPro" id="IPR001995">
    <property type="entry name" value="Peptidase_A2_cat"/>
</dbReference>
<evidence type="ECO:0000313" key="3">
    <source>
        <dbReference type="EMBL" id="PIS22849.1"/>
    </source>
</evidence>
<proteinExistence type="predicted"/>
<dbReference type="Gene3D" id="2.40.70.10">
    <property type="entry name" value="Acid Proteases"/>
    <property type="match status" value="1"/>
</dbReference>
<protein>
    <recommendedName>
        <fullName evidence="2">Peptidase A2 domain-containing protein</fullName>
    </recommendedName>
</protein>
<dbReference type="EMBL" id="PEYT01000028">
    <property type="protein sequence ID" value="PIS22849.1"/>
    <property type="molecule type" value="Genomic_DNA"/>
</dbReference>
<comment type="caution">
    <text evidence="3">The sequence shown here is derived from an EMBL/GenBank/DDBJ whole genome shotgun (WGS) entry which is preliminary data.</text>
</comment>
<dbReference type="GO" id="GO:0004190">
    <property type="term" value="F:aspartic-type endopeptidase activity"/>
    <property type="evidence" value="ECO:0007669"/>
    <property type="project" value="InterPro"/>
</dbReference>
<organism evidence="3 4">
    <name type="scientific">candidate division WWE3 bacterium CG08_land_8_20_14_0_20_40_13</name>
    <dbReference type="NCBI Taxonomy" id="1975084"/>
    <lineage>
        <taxon>Bacteria</taxon>
        <taxon>Katanobacteria</taxon>
    </lineage>
</organism>
<evidence type="ECO:0000259" key="2">
    <source>
        <dbReference type="PROSITE" id="PS50175"/>
    </source>
</evidence>
<gene>
    <name evidence="3" type="ORF">COT49_03315</name>
</gene>
<dbReference type="Proteomes" id="UP000230340">
    <property type="component" value="Unassembled WGS sequence"/>
</dbReference>
<dbReference type="InterPro" id="IPR021109">
    <property type="entry name" value="Peptidase_aspartic_dom_sf"/>
</dbReference>
<feature type="domain" description="Peptidase A2" evidence="2">
    <location>
        <begin position="77"/>
        <end position="156"/>
    </location>
</feature>
<name>A0A2H0XFD1_UNCKA</name>
<evidence type="ECO:0000256" key="1">
    <source>
        <dbReference type="ARBA" id="ARBA00022801"/>
    </source>
</evidence>
<keyword evidence="1" id="KW-0378">Hydrolase</keyword>
<dbReference type="Pfam" id="PF13650">
    <property type="entry name" value="Asp_protease_2"/>
    <property type="match status" value="1"/>
</dbReference>
<dbReference type="AlphaFoldDB" id="A0A2H0XFD1"/>
<reference evidence="4" key="1">
    <citation type="submission" date="2017-09" db="EMBL/GenBank/DDBJ databases">
        <title>Depth-based differentiation of microbial function through sediment-hosted aquifers and enrichment of novel symbionts in the deep terrestrial subsurface.</title>
        <authorList>
            <person name="Probst A.J."/>
            <person name="Ladd B."/>
            <person name="Jarett J.K."/>
            <person name="Geller-Mcgrath D.E."/>
            <person name="Sieber C.M.K."/>
            <person name="Emerson J.B."/>
            <person name="Anantharaman K."/>
            <person name="Thomas B.C."/>
            <person name="Malmstrom R."/>
            <person name="Stieglmeier M."/>
            <person name="Klingl A."/>
            <person name="Woyke T."/>
            <person name="Ryan C.M."/>
            <person name="Banfield J.F."/>
        </authorList>
    </citation>
    <scope>NUCLEOTIDE SEQUENCE [LARGE SCALE GENOMIC DNA]</scope>
</reference>
<dbReference type="GO" id="GO:0006508">
    <property type="term" value="P:proteolysis"/>
    <property type="evidence" value="ECO:0007669"/>
    <property type="project" value="InterPro"/>
</dbReference>
<accession>A0A2H0XFD1</accession>
<dbReference type="SUPFAM" id="SSF50630">
    <property type="entry name" value="Acid proteases"/>
    <property type="match status" value="1"/>
</dbReference>
<dbReference type="PROSITE" id="PS50175">
    <property type="entry name" value="ASP_PROT_RETROV"/>
    <property type="match status" value="1"/>
</dbReference>